<gene>
    <name evidence="7" type="ORF">PMAA_068920</name>
</gene>
<keyword evidence="8" id="KW-1185">Reference proteome</keyword>
<protein>
    <recommendedName>
        <fullName evidence="9">Cytochrome oxidase c assembly-domain-containing protein</fullName>
    </recommendedName>
</protein>
<evidence type="ECO:0000256" key="3">
    <source>
        <dbReference type="ARBA" id="ARBA00022989"/>
    </source>
</evidence>
<dbReference type="OrthoDB" id="4205486at2759"/>
<proteinExistence type="predicted"/>
<keyword evidence="3 6" id="KW-1133">Transmembrane helix</keyword>
<organism evidence="7 8">
    <name type="scientific">Talaromyces marneffei (strain ATCC 18224 / CBS 334.59 / QM 7333)</name>
    <name type="common">Penicillium marneffei</name>
    <dbReference type="NCBI Taxonomy" id="441960"/>
    <lineage>
        <taxon>Eukaryota</taxon>
        <taxon>Fungi</taxon>
        <taxon>Dikarya</taxon>
        <taxon>Ascomycota</taxon>
        <taxon>Pezizomycotina</taxon>
        <taxon>Eurotiomycetes</taxon>
        <taxon>Eurotiomycetidae</taxon>
        <taxon>Eurotiales</taxon>
        <taxon>Trichocomaceae</taxon>
        <taxon>Talaromyces</taxon>
        <taxon>Talaromyces sect. Talaromyces</taxon>
    </lineage>
</organism>
<reference evidence="8" key="1">
    <citation type="journal article" date="2015" name="Genome Announc.">
        <title>Genome sequence of the AIDS-associated pathogen Penicillium marneffei (ATCC18224) and its near taxonomic relative Talaromyces stipitatus (ATCC10500).</title>
        <authorList>
            <person name="Nierman W.C."/>
            <person name="Fedorova-Abrams N.D."/>
            <person name="Andrianopoulos A."/>
        </authorList>
    </citation>
    <scope>NUCLEOTIDE SEQUENCE [LARGE SCALE GENOMIC DNA]</scope>
    <source>
        <strain evidence="8">ATCC 18224 / CBS 334.59 / QM 7333</strain>
    </source>
</reference>
<evidence type="ECO:0000256" key="5">
    <source>
        <dbReference type="SAM" id="MobiDB-lite"/>
    </source>
</evidence>
<evidence type="ECO:0008006" key="9">
    <source>
        <dbReference type="Google" id="ProtNLM"/>
    </source>
</evidence>
<evidence type="ECO:0000256" key="6">
    <source>
        <dbReference type="SAM" id="Phobius"/>
    </source>
</evidence>
<feature type="compositionally biased region" description="Low complexity" evidence="5">
    <location>
        <begin position="31"/>
        <end position="61"/>
    </location>
</feature>
<evidence type="ECO:0000256" key="2">
    <source>
        <dbReference type="ARBA" id="ARBA00022692"/>
    </source>
</evidence>
<evidence type="ECO:0000256" key="4">
    <source>
        <dbReference type="ARBA" id="ARBA00023136"/>
    </source>
</evidence>
<dbReference type="GO" id="GO:0016020">
    <property type="term" value="C:membrane"/>
    <property type="evidence" value="ECO:0007669"/>
    <property type="project" value="UniProtKB-SubCell"/>
</dbReference>
<dbReference type="PhylomeDB" id="B6Q8J4"/>
<comment type="subcellular location">
    <subcellularLocation>
        <location evidence="1">Membrane</location>
        <topology evidence="1">Single-pass membrane protein</topology>
    </subcellularLocation>
</comment>
<dbReference type="Proteomes" id="UP000001294">
    <property type="component" value="Unassembled WGS sequence"/>
</dbReference>
<dbReference type="InterPro" id="IPR029208">
    <property type="entry name" value="COX14"/>
</dbReference>
<evidence type="ECO:0000256" key="1">
    <source>
        <dbReference type="ARBA" id="ARBA00004167"/>
    </source>
</evidence>
<dbReference type="EMBL" id="DS995900">
    <property type="protein sequence ID" value="EEA25798.1"/>
    <property type="molecule type" value="Genomic_DNA"/>
</dbReference>
<feature type="transmembrane region" description="Helical" evidence="6">
    <location>
        <begin position="105"/>
        <end position="126"/>
    </location>
</feature>
<sequence length="286" mass="31273">MSRSAADATRFTATGPYVSSKAPYRLPDSLTTNKQSPPSTSQSTSTSSIQSPSNQNSSSPPGETPRQKVERLRAQARSARLAQSGNAFDRIIERGRRVANSAHKVMIYTLITASGVCGALTLYSVVSLTMWNRRQRELWLDRQLQDLQAAREAYIAGTATAEQLEILRNEKIGEIEQQKRKEADEQKLWNRTKKFLFEGLKKDDVPDMVTSAATATGATTTELINSKKSEGEATSFGILEAVNAKKAEAQSNINAQGSGSLDALASNVETTAKQSVKGWTSWIWGR</sequence>
<evidence type="ECO:0000313" key="7">
    <source>
        <dbReference type="EMBL" id="EEA25798.1"/>
    </source>
</evidence>
<feature type="region of interest" description="Disordered" evidence="5">
    <location>
        <begin position="1"/>
        <end position="73"/>
    </location>
</feature>
<dbReference type="Pfam" id="PF14880">
    <property type="entry name" value="COX14"/>
    <property type="match status" value="1"/>
</dbReference>
<dbReference type="AlphaFoldDB" id="B6Q8J4"/>
<keyword evidence="4 6" id="KW-0472">Membrane</keyword>
<dbReference type="HOGENOM" id="CLU_052684_1_1_1"/>
<accession>B6Q8J4</accession>
<dbReference type="VEuPathDB" id="FungiDB:PMAA_068920"/>
<keyword evidence="2 6" id="KW-0812">Transmembrane</keyword>
<name>B6Q8J4_TALMQ</name>
<evidence type="ECO:0000313" key="8">
    <source>
        <dbReference type="Proteomes" id="UP000001294"/>
    </source>
</evidence>